<dbReference type="AlphaFoldDB" id="U9UQI2"/>
<proteinExistence type="predicted"/>
<dbReference type="EMBL" id="KI275389">
    <property type="protein sequence ID" value="ESA22664.1"/>
    <property type="molecule type" value="Genomic_DNA"/>
</dbReference>
<dbReference type="HOGENOM" id="CLU_2886885_0_0_1"/>
<organism evidence="2">
    <name type="scientific">Rhizophagus irregularis (strain DAOM 181602 / DAOM 197198 / MUCL 43194)</name>
    <name type="common">Arbuscular mycorrhizal fungus</name>
    <name type="synonym">Glomus intraradices</name>
    <dbReference type="NCBI Taxonomy" id="747089"/>
    <lineage>
        <taxon>Eukaryota</taxon>
        <taxon>Fungi</taxon>
        <taxon>Fungi incertae sedis</taxon>
        <taxon>Mucoromycota</taxon>
        <taxon>Glomeromycotina</taxon>
        <taxon>Glomeromycetes</taxon>
        <taxon>Glomerales</taxon>
        <taxon>Glomeraceae</taxon>
        <taxon>Rhizophagus</taxon>
    </lineage>
</organism>
<gene>
    <name evidence="2" type="ORF">GLOINDRAFT_1739</name>
</gene>
<evidence type="ECO:0000313" key="2">
    <source>
        <dbReference type="EMBL" id="ESA22664.1"/>
    </source>
</evidence>
<feature type="region of interest" description="Disordered" evidence="1">
    <location>
        <begin position="1"/>
        <end position="31"/>
    </location>
</feature>
<sequence length="63" mass="7160">MSLSRVEEGRVQRGAHNDEENNNKGKGKCEKEESFKGLARVSYSLLMIENFTPLTPYEASNRL</sequence>
<name>U9UQI2_RHIID</name>
<accession>U9UQI2</accession>
<evidence type="ECO:0000256" key="1">
    <source>
        <dbReference type="SAM" id="MobiDB-lite"/>
    </source>
</evidence>
<protein>
    <submittedName>
        <fullName evidence="2">Uncharacterized protein</fullName>
    </submittedName>
</protein>
<reference evidence="2" key="1">
    <citation type="submission" date="2013-07" db="EMBL/GenBank/DDBJ databases">
        <title>The genome of an arbuscular mycorrhizal fungus provides insights into the evolution of the oldest plant symbiosis.</title>
        <authorList>
            <consortium name="DOE Joint Genome Institute"/>
            <person name="Tisserant E."/>
            <person name="Malbreil M."/>
            <person name="Kuo A."/>
            <person name="Kohler A."/>
            <person name="Symeonidi A."/>
            <person name="Balestrini R."/>
            <person name="Charron P."/>
            <person name="Duensing N."/>
            <person name="Frei-dit-Frey N."/>
            <person name="Gianinazzi-Pearson V."/>
            <person name="Gilbert B."/>
            <person name="Handa Y."/>
            <person name="Hijri M."/>
            <person name="Kaul R."/>
            <person name="Kawaguchi M."/>
            <person name="Krajinski F."/>
            <person name="Lammers P."/>
            <person name="Lapierre D."/>
            <person name="Masclaux F.G."/>
            <person name="Murat C."/>
            <person name="Morin E."/>
            <person name="Ndikumana S."/>
            <person name="Pagni M."/>
            <person name="Petitpierre D."/>
            <person name="Requena N."/>
            <person name="Rosikiewicz P."/>
            <person name="Riley R."/>
            <person name="Saito K."/>
            <person name="San Clemente H."/>
            <person name="Shapiro H."/>
            <person name="van Tuinen D."/>
            <person name="Becard G."/>
            <person name="Bonfante P."/>
            <person name="Paszkowski U."/>
            <person name="Shachar-Hill Y."/>
            <person name="Young J.P."/>
            <person name="Sanders I.R."/>
            <person name="Henrissat B."/>
            <person name="Rensing S.A."/>
            <person name="Grigoriev I.V."/>
            <person name="Corradi N."/>
            <person name="Roux C."/>
            <person name="Martin F."/>
        </authorList>
    </citation>
    <scope>NUCLEOTIDE SEQUENCE</scope>
    <source>
        <strain evidence="2">DAOM 197198</strain>
    </source>
</reference>